<reference evidence="4 5" key="1">
    <citation type="journal article" date="2021" name="Sci. Rep.">
        <title>Genome sequencing of the multicellular alga Astrephomene provides insights into convergent evolution of germ-soma differentiation.</title>
        <authorList>
            <person name="Yamashita S."/>
            <person name="Yamamoto K."/>
            <person name="Matsuzaki R."/>
            <person name="Suzuki S."/>
            <person name="Yamaguchi H."/>
            <person name="Hirooka S."/>
            <person name="Minakuchi Y."/>
            <person name="Miyagishima S."/>
            <person name="Kawachi M."/>
            <person name="Toyoda A."/>
            <person name="Nozaki H."/>
        </authorList>
    </citation>
    <scope>NUCLEOTIDE SEQUENCE [LARGE SCALE GENOMIC DNA]</scope>
    <source>
        <strain evidence="4 5">NIES-4017</strain>
    </source>
</reference>
<dbReference type="Pfam" id="PF12537">
    <property type="entry name" value="GPHR_N"/>
    <property type="match status" value="1"/>
</dbReference>
<accession>A0AAD3HP14</accession>
<feature type="transmembrane region" description="Helical" evidence="2">
    <location>
        <begin position="104"/>
        <end position="125"/>
    </location>
</feature>
<keyword evidence="1" id="KW-0175">Coiled coil</keyword>
<gene>
    <name evidence="4" type="ORF">Agub_g9571</name>
</gene>
<feature type="domain" description="Golgi pH regulator conserved" evidence="3">
    <location>
        <begin position="153"/>
        <end position="218"/>
    </location>
</feature>
<dbReference type="PANTHER" id="PTHR15948">
    <property type="entry name" value="G-PROTEIN COUPLED RECEPTOR 89-RELATED"/>
    <property type="match status" value="1"/>
</dbReference>
<organism evidence="4 5">
    <name type="scientific">Astrephomene gubernaculifera</name>
    <dbReference type="NCBI Taxonomy" id="47775"/>
    <lineage>
        <taxon>Eukaryota</taxon>
        <taxon>Viridiplantae</taxon>
        <taxon>Chlorophyta</taxon>
        <taxon>core chlorophytes</taxon>
        <taxon>Chlorophyceae</taxon>
        <taxon>CS clade</taxon>
        <taxon>Chlamydomonadales</taxon>
        <taxon>Astrephomenaceae</taxon>
        <taxon>Astrephomene</taxon>
    </lineage>
</organism>
<keyword evidence="2" id="KW-0812">Transmembrane</keyword>
<dbReference type="InterPro" id="IPR022535">
    <property type="entry name" value="Golgi_pH-regulator_cons_dom"/>
</dbReference>
<dbReference type="AlphaFoldDB" id="A0AAD3HP14"/>
<dbReference type="GO" id="GO:0010427">
    <property type="term" value="F:abscisic acid binding"/>
    <property type="evidence" value="ECO:0007669"/>
    <property type="project" value="TreeGrafter"/>
</dbReference>
<dbReference type="PANTHER" id="PTHR15948:SF0">
    <property type="entry name" value="GOLGI PH REGULATOR A-RELATED"/>
    <property type="match status" value="1"/>
</dbReference>
<keyword evidence="5" id="KW-1185">Reference proteome</keyword>
<evidence type="ECO:0000313" key="5">
    <source>
        <dbReference type="Proteomes" id="UP001054857"/>
    </source>
</evidence>
<feature type="transmembrane region" description="Helical" evidence="2">
    <location>
        <begin position="157"/>
        <end position="178"/>
    </location>
</feature>
<keyword evidence="2" id="KW-1133">Transmembrane helix</keyword>
<evidence type="ECO:0000256" key="2">
    <source>
        <dbReference type="SAM" id="Phobius"/>
    </source>
</evidence>
<evidence type="ECO:0000256" key="1">
    <source>
        <dbReference type="SAM" id="Coils"/>
    </source>
</evidence>
<sequence>MDLFGIGIAALSFLACFCVGWWFLNRSLYNHLEERDYQVQALWSIVFALSCNFIILVLFEIVDVMDPGLLQACWHLNVWGMLVLLLGVLPYCHSHRLLASAGSLRPGQVSAGACLCWLLFLYGFWQLGGRLPGVVPPLTPGGGAGGGGGGWVTMRQAISRVGVMGTWMIAVLSGYAAVSFPYSYLSLFVRPVEVFEIVAMEEQCRQAQSQCDEKRHRIQLARQELSRMGGGGG</sequence>
<evidence type="ECO:0000259" key="3">
    <source>
        <dbReference type="Pfam" id="PF12537"/>
    </source>
</evidence>
<protein>
    <recommendedName>
        <fullName evidence="3">Golgi pH regulator conserved domain-containing protein</fullName>
    </recommendedName>
</protein>
<proteinExistence type="predicted"/>
<feature type="coiled-coil region" evidence="1">
    <location>
        <begin position="197"/>
        <end position="224"/>
    </location>
</feature>
<name>A0AAD3HP14_9CHLO</name>
<feature type="non-terminal residue" evidence="4">
    <location>
        <position position="233"/>
    </location>
</feature>
<keyword evidence="2" id="KW-0472">Membrane</keyword>
<dbReference type="GO" id="GO:0009737">
    <property type="term" value="P:response to abscisic acid"/>
    <property type="evidence" value="ECO:0007669"/>
    <property type="project" value="TreeGrafter"/>
</dbReference>
<feature type="transmembrane region" description="Helical" evidence="2">
    <location>
        <begin position="41"/>
        <end position="62"/>
    </location>
</feature>
<feature type="transmembrane region" description="Helical" evidence="2">
    <location>
        <begin position="6"/>
        <end position="29"/>
    </location>
</feature>
<feature type="transmembrane region" description="Helical" evidence="2">
    <location>
        <begin position="74"/>
        <end position="92"/>
    </location>
</feature>
<dbReference type="GO" id="GO:0016020">
    <property type="term" value="C:membrane"/>
    <property type="evidence" value="ECO:0007669"/>
    <property type="project" value="InterPro"/>
</dbReference>
<dbReference type="Proteomes" id="UP001054857">
    <property type="component" value="Unassembled WGS sequence"/>
</dbReference>
<comment type="caution">
    <text evidence="4">The sequence shown here is derived from an EMBL/GenBank/DDBJ whole genome shotgun (WGS) entry which is preliminary data.</text>
</comment>
<evidence type="ECO:0000313" key="4">
    <source>
        <dbReference type="EMBL" id="GFR47797.1"/>
    </source>
</evidence>
<dbReference type="EMBL" id="BMAR01000020">
    <property type="protein sequence ID" value="GFR47797.1"/>
    <property type="molecule type" value="Genomic_DNA"/>
</dbReference>
<dbReference type="InterPro" id="IPR015672">
    <property type="entry name" value="GPHR/GTG"/>
</dbReference>